<dbReference type="GO" id="GO:0006352">
    <property type="term" value="P:DNA-templated transcription initiation"/>
    <property type="evidence" value="ECO:0007669"/>
    <property type="project" value="InterPro"/>
</dbReference>
<dbReference type="InterPro" id="IPR000943">
    <property type="entry name" value="RNA_pol_sigma70"/>
</dbReference>
<evidence type="ECO:0000313" key="3">
    <source>
        <dbReference type="EMBL" id="ACZ41514.1"/>
    </source>
</evidence>
<evidence type="ECO:0000259" key="2">
    <source>
        <dbReference type="PROSITE" id="PS51913"/>
    </source>
</evidence>
<reference evidence="4" key="1">
    <citation type="journal article" date="2010" name="Stand. Genomic Sci.">
        <title>Complete genome sequence of 'Thermobaculum terrenum' type strain (YNP1).</title>
        <authorList>
            <person name="Kiss H."/>
            <person name="Cleland D."/>
            <person name="Lapidus A."/>
            <person name="Lucas S."/>
            <person name="Glavina Del Rio T."/>
            <person name="Nolan M."/>
            <person name="Tice H."/>
            <person name="Han C."/>
            <person name="Goodwin L."/>
            <person name="Pitluck S."/>
            <person name="Liolios K."/>
            <person name="Ivanova N."/>
            <person name="Mavromatis K."/>
            <person name="Ovchinnikova G."/>
            <person name="Pati A."/>
            <person name="Chen A."/>
            <person name="Palaniappan K."/>
            <person name="Land M."/>
            <person name="Hauser L."/>
            <person name="Chang Y."/>
            <person name="Jeffries C."/>
            <person name="Lu M."/>
            <person name="Brettin T."/>
            <person name="Detter J."/>
            <person name="Goker M."/>
            <person name="Tindall B."/>
            <person name="Beck B."/>
            <person name="McDermott T."/>
            <person name="Woyke T."/>
            <person name="Bristow J."/>
            <person name="Eisen J."/>
            <person name="Markowitz V."/>
            <person name="Hugenholtz P."/>
            <person name="Kyrpides N."/>
            <person name="Klenk H."/>
            <person name="Cheng J."/>
        </authorList>
    </citation>
    <scope>NUCLEOTIDE SEQUENCE [LARGE SCALE GENOMIC DNA]</scope>
    <source>
        <strain evidence="4">ATCC BAA-798 / YNP1</strain>
    </source>
</reference>
<feature type="domain" description="HTH HARE-type" evidence="2">
    <location>
        <begin position="528"/>
        <end position="595"/>
    </location>
</feature>
<dbReference type="Gene3D" id="1.10.10.10">
    <property type="entry name" value="Winged helix-like DNA-binding domain superfamily/Winged helix DNA-binding domain"/>
    <property type="match status" value="1"/>
</dbReference>
<dbReference type="InterPro" id="IPR038087">
    <property type="entry name" value="RNAP_delta_N_dom_sf"/>
</dbReference>
<dbReference type="PRINTS" id="PR00046">
    <property type="entry name" value="SIGMA70FCT"/>
</dbReference>
<dbReference type="GO" id="GO:0003899">
    <property type="term" value="F:DNA-directed RNA polymerase activity"/>
    <property type="evidence" value="ECO:0007669"/>
    <property type="project" value="InterPro"/>
</dbReference>
<gene>
    <name evidence="3" type="ordered locus">Tter_0596</name>
</gene>
<dbReference type="eggNOG" id="COG0202">
    <property type="taxonomic scope" value="Bacteria"/>
</dbReference>
<dbReference type="SUPFAM" id="SSF88659">
    <property type="entry name" value="Sigma3 and sigma4 domains of RNA polymerase sigma factors"/>
    <property type="match status" value="1"/>
</dbReference>
<dbReference type="PROSITE" id="PS00716">
    <property type="entry name" value="SIGMA70_2"/>
    <property type="match status" value="1"/>
</dbReference>
<keyword evidence="1" id="KW-0804">Transcription</keyword>
<evidence type="ECO:0000313" key="4">
    <source>
        <dbReference type="Proteomes" id="UP000000323"/>
    </source>
</evidence>
<dbReference type="InterPro" id="IPR036388">
    <property type="entry name" value="WH-like_DNA-bd_sf"/>
</dbReference>
<dbReference type="GO" id="GO:0006281">
    <property type="term" value="P:DNA repair"/>
    <property type="evidence" value="ECO:0007669"/>
    <property type="project" value="InterPro"/>
</dbReference>
<dbReference type="GO" id="GO:0003700">
    <property type="term" value="F:DNA-binding transcription factor activity"/>
    <property type="evidence" value="ECO:0007669"/>
    <property type="project" value="InterPro"/>
</dbReference>
<organism evidence="3 4">
    <name type="scientific">Thermobaculum terrenum (strain ATCC BAA-798 / CCMEE 7001 / YNP1)</name>
    <dbReference type="NCBI Taxonomy" id="525904"/>
    <lineage>
        <taxon>Bacteria</taxon>
        <taxon>Bacillati</taxon>
        <taxon>Chloroflexota</taxon>
        <taxon>Chloroflexia</taxon>
        <taxon>Candidatus Thermobaculales</taxon>
        <taxon>Candidatus Thermobaculaceae</taxon>
        <taxon>Thermobaculum</taxon>
    </lineage>
</organism>
<dbReference type="Pfam" id="PF04545">
    <property type="entry name" value="Sigma70_r4"/>
    <property type="match status" value="1"/>
</dbReference>
<keyword evidence="4" id="KW-1185">Reference proteome</keyword>
<protein>
    <submittedName>
        <fullName evidence="3">Sigma-70 region 4 domain protein</fullName>
    </submittedName>
</protein>
<dbReference type="OrthoDB" id="3928741at2"/>
<dbReference type="InterPro" id="IPR007630">
    <property type="entry name" value="RNA_pol_sigma70_r4"/>
</dbReference>
<proteinExistence type="predicted"/>
<dbReference type="InterPro" id="IPR007759">
    <property type="entry name" value="Asxl_HARE-HTH"/>
</dbReference>
<dbReference type="Gene3D" id="1.10.150.20">
    <property type="entry name" value="5' to 3' exonuclease, C-terminal subdomain"/>
    <property type="match status" value="2"/>
</dbReference>
<dbReference type="AlphaFoldDB" id="D1CF08"/>
<dbReference type="Pfam" id="PF03118">
    <property type="entry name" value="RNA_pol_A_CTD"/>
    <property type="match status" value="1"/>
</dbReference>
<dbReference type="InterPro" id="IPR003583">
    <property type="entry name" value="Hlx-hairpin-Hlx_DNA-bd_motif"/>
</dbReference>
<dbReference type="PROSITE" id="PS51913">
    <property type="entry name" value="HTH_HARE"/>
    <property type="match status" value="1"/>
</dbReference>
<dbReference type="InterPro" id="IPR011260">
    <property type="entry name" value="RNAP_asu_C"/>
</dbReference>
<dbReference type="eggNOG" id="COG0568">
    <property type="taxonomic scope" value="Bacteria"/>
</dbReference>
<dbReference type="HOGENOM" id="CLU_357120_0_0_0"/>
<evidence type="ECO:0000256" key="1">
    <source>
        <dbReference type="ARBA" id="ARBA00023163"/>
    </source>
</evidence>
<sequence>MDPHDQLAKISPSLARALRTSGYSNLESLSQVTVEEFLSTVRVNYSELQKIRDTLRSQGLDFKEDKVRYPFINPMLLQQVASEGIDLSQTSLSSIGLPSWAQTPLASAGITTVQDLASASTFYIRAILGYVGRSQALVKQYTEEYLMKLLRLSKSHEVDNSLENLQLSPRIRGILRRAGIFTADQLYRLTDEELLKLKGIGKAALEEIKAVKLGDADNKRSIEEEKQRLDDAGIKIPGGISEHPISKLPLSMSIIHRLELAGIKTIGDITGENFSRLQEIPRIGKVTAKRILEAIQSYSEQLPAEVELSSETTQEDVSITELDKEITKLIQTIKSPRVRRVLEARFGVSGKILTLQEIGAELKLSKERVRQLEERGLRLIRKQNAELITRLIAPAVEAMSAVGGVATLRYLLDRFHTTYKVADMNPAGVARFLFEVSDLLVPLQGRRFALREAPVQQVEDLQELMKGLLVKRLSPMPIRSFEELLASNSDYVTLKTTYPNFSLEEFVRATPSLYLTPSGDVALQEWKRTKIDNIVMALREIGKPAHYKTITKHVIDHLQDSTSPEPISTESIHNILLTEPYFIRLGRGLFGLTEWGTIDKELESGIENLMLAVGKPMHAEEIAEAIGRDPKDISRVLIASPKFIPIRENYWLFGEEYDAKSVSSRHRLQKTVRELVRTPAGSIVARIQISRSTYRSGSLAVSSDLHTIFPSEGEIVAKCGDTQESTHTYRLRRGRSHISGLRMFMRSHQVTPGQSIYIEALQSGEYRYRLYTEEQWARRISQENT</sequence>
<dbReference type="STRING" id="525904.Tter_0596"/>
<dbReference type="GO" id="GO:0003677">
    <property type="term" value="F:DNA binding"/>
    <property type="evidence" value="ECO:0007669"/>
    <property type="project" value="InterPro"/>
</dbReference>
<dbReference type="KEGG" id="ttr:Tter_0596"/>
<dbReference type="RefSeq" id="WP_012874549.1">
    <property type="nucleotide sequence ID" value="NC_013525.1"/>
</dbReference>
<dbReference type="SMART" id="SM00278">
    <property type="entry name" value="HhH1"/>
    <property type="match status" value="2"/>
</dbReference>
<dbReference type="Proteomes" id="UP000000323">
    <property type="component" value="Chromosome 1"/>
</dbReference>
<dbReference type="Pfam" id="PF14520">
    <property type="entry name" value="HHH_5"/>
    <property type="match status" value="1"/>
</dbReference>
<dbReference type="InterPro" id="IPR013324">
    <property type="entry name" value="RNA_pol_sigma_r3/r4-like"/>
</dbReference>
<name>D1CF08_THET1</name>
<dbReference type="SUPFAM" id="SSF47789">
    <property type="entry name" value="C-terminal domain of RNA polymerase alpha subunit"/>
    <property type="match status" value="2"/>
</dbReference>
<dbReference type="EMBL" id="CP001825">
    <property type="protein sequence ID" value="ACZ41514.1"/>
    <property type="molecule type" value="Genomic_DNA"/>
</dbReference>
<dbReference type="Gene3D" id="1.10.10.1250">
    <property type="entry name" value="RNA polymerase, subunit delta, N-terminal domain"/>
    <property type="match status" value="1"/>
</dbReference>
<accession>D1CF08</accession>